<protein>
    <recommendedName>
        <fullName evidence="2">Arrestin C-terminal-like domain-containing protein</fullName>
    </recommendedName>
</protein>
<feature type="domain" description="Arrestin C-terminal-like" evidence="2">
    <location>
        <begin position="48"/>
        <end position="182"/>
    </location>
</feature>
<dbReference type="PANTHER" id="PTHR11188">
    <property type="entry name" value="ARRESTIN DOMAIN CONTAINING PROTEIN"/>
    <property type="match status" value="1"/>
</dbReference>
<dbReference type="PANTHER" id="PTHR11188:SF17">
    <property type="entry name" value="FI21816P1"/>
    <property type="match status" value="1"/>
</dbReference>
<evidence type="ECO:0000256" key="1">
    <source>
        <dbReference type="SAM" id="MobiDB-lite"/>
    </source>
</evidence>
<reference evidence="3 4" key="1">
    <citation type="submission" date="2024-08" db="EMBL/GenBank/DDBJ databases">
        <authorList>
            <person name="Cucini C."/>
            <person name="Frati F."/>
        </authorList>
    </citation>
    <scope>NUCLEOTIDE SEQUENCE [LARGE SCALE GENOMIC DNA]</scope>
</reference>
<name>A0ABP1QRN2_9HEXA</name>
<dbReference type="InterPro" id="IPR014756">
    <property type="entry name" value="Ig_E-set"/>
</dbReference>
<accession>A0ABP1QRN2</accession>
<evidence type="ECO:0000259" key="2">
    <source>
        <dbReference type="SMART" id="SM01017"/>
    </source>
</evidence>
<dbReference type="InterPro" id="IPR011022">
    <property type="entry name" value="Arrestin_C-like"/>
</dbReference>
<dbReference type="Proteomes" id="UP001642540">
    <property type="component" value="Unassembled WGS sequence"/>
</dbReference>
<dbReference type="Pfam" id="PF02752">
    <property type="entry name" value="Arrestin_C"/>
    <property type="match status" value="1"/>
</dbReference>
<dbReference type="InterPro" id="IPR014752">
    <property type="entry name" value="Arrestin-like_C"/>
</dbReference>
<comment type="caution">
    <text evidence="3">The sequence shown here is derived from an EMBL/GenBank/DDBJ whole genome shotgun (WGS) entry which is preliminary data.</text>
</comment>
<keyword evidence="4" id="KW-1185">Reference proteome</keyword>
<dbReference type="SUPFAM" id="SSF81296">
    <property type="entry name" value="E set domains"/>
    <property type="match status" value="1"/>
</dbReference>
<dbReference type="Gene3D" id="2.60.40.640">
    <property type="match status" value="1"/>
</dbReference>
<feature type="region of interest" description="Disordered" evidence="1">
    <location>
        <begin position="187"/>
        <end position="228"/>
    </location>
</feature>
<sequence>MITTGVLLFVEVGSKPVRFNGHCNLLDFEYLIKPVSIQRFHKKSVFSRKKLVEAQFSIATSGFILGESIPFGFSFINPKTYPLNISVRVMQNLKYNATNNSTSTKRSFKIVAVANRTENNPLPESFWVDDLVIPQNQPHTFTEHFMINVTYTIQFMVKIMDDTVGDAVIKGEAPIYIGTTREDVESLRTGGRMENLDVPSNDSRRRGSDSSLNTLESSSSRSRLRTSNLPPAYSMLSLRTPSWETLPPSYDELEFEELPPEYTLEDFTLQVPLTSDQLRSSSVSEEEDAHVSLLNE</sequence>
<dbReference type="SMART" id="SM01017">
    <property type="entry name" value="Arrestin_C"/>
    <property type="match status" value="1"/>
</dbReference>
<feature type="compositionally biased region" description="Low complexity" evidence="1">
    <location>
        <begin position="209"/>
        <end position="228"/>
    </location>
</feature>
<feature type="region of interest" description="Disordered" evidence="1">
    <location>
        <begin position="275"/>
        <end position="296"/>
    </location>
</feature>
<gene>
    <name evidence="3" type="ORF">ODALV1_LOCUS14516</name>
</gene>
<dbReference type="EMBL" id="CAXLJM020000046">
    <property type="protein sequence ID" value="CAL8110880.1"/>
    <property type="molecule type" value="Genomic_DNA"/>
</dbReference>
<evidence type="ECO:0000313" key="3">
    <source>
        <dbReference type="EMBL" id="CAL8110880.1"/>
    </source>
</evidence>
<evidence type="ECO:0000313" key="4">
    <source>
        <dbReference type="Proteomes" id="UP001642540"/>
    </source>
</evidence>
<organism evidence="3 4">
    <name type="scientific">Orchesella dallaii</name>
    <dbReference type="NCBI Taxonomy" id="48710"/>
    <lineage>
        <taxon>Eukaryota</taxon>
        <taxon>Metazoa</taxon>
        <taxon>Ecdysozoa</taxon>
        <taxon>Arthropoda</taxon>
        <taxon>Hexapoda</taxon>
        <taxon>Collembola</taxon>
        <taxon>Entomobryomorpha</taxon>
        <taxon>Entomobryoidea</taxon>
        <taxon>Orchesellidae</taxon>
        <taxon>Orchesellinae</taxon>
        <taxon>Orchesella</taxon>
    </lineage>
</organism>
<dbReference type="InterPro" id="IPR050357">
    <property type="entry name" value="Arrestin_domain-protein"/>
</dbReference>
<proteinExistence type="predicted"/>